<keyword evidence="3" id="KW-0963">Cytoplasm</keyword>
<dbReference type="Pfam" id="PF02991">
    <property type="entry name" value="ATG8"/>
    <property type="match status" value="1"/>
</dbReference>
<protein>
    <submittedName>
        <fullName evidence="11">Microtubule-associated protein 1 light chain 3 gamma, like</fullName>
    </submittedName>
</protein>
<evidence type="ECO:0000313" key="11">
    <source>
        <dbReference type="Ensembl" id="ENSSFOP00015009994.1"/>
    </source>
</evidence>
<evidence type="ECO:0000256" key="4">
    <source>
        <dbReference type="ARBA" id="ARBA00023006"/>
    </source>
</evidence>
<dbReference type="GO" id="GO:0006950">
    <property type="term" value="P:response to stress"/>
    <property type="evidence" value="ECO:0007669"/>
    <property type="project" value="UniProtKB-ARBA"/>
</dbReference>
<reference evidence="11 12" key="1">
    <citation type="submission" date="2019-04" db="EMBL/GenBank/DDBJ databases">
        <authorList>
            <consortium name="Wellcome Sanger Institute Data Sharing"/>
        </authorList>
    </citation>
    <scope>NUCLEOTIDE SEQUENCE [LARGE SCALE GENOMIC DNA]</scope>
</reference>
<evidence type="ECO:0000256" key="3">
    <source>
        <dbReference type="ARBA" id="ARBA00022490"/>
    </source>
</evidence>
<keyword evidence="5" id="KW-0472">Membrane</keyword>
<evidence type="ECO:0000256" key="1">
    <source>
        <dbReference type="ARBA" id="ARBA00004419"/>
    </source>
</evidence>
<comment type="subcellular location">
    <subcellularLocation>
        <location evidence="1">Cytoplasmic vesicle</location>
        <location evidence="1">Autophagosome</location>
    </subcellularLocation>
    <subcellularLocation>
        <location evidence="8">Endomembrane system</location>
        <topology evidence="8">Lipid-anchor</topology>
    </subcellularLocation>
</comment>
<dbReference type="GeneTree" id="ENSGT00940000166563"/>
<gene>
    <name evidence="11" type="primary">map1lc3cl</name>
</gene>
<organism evidence="11 12">
    <name type="scientific">Scleropages formosus</name>
    <name type="common">Asian bonytongue</name>
    <name type="synonym">Osteoglossum formosum</name>
    <dbReference type="NCBI Taxonomy" id="113540"/>
    <lineage>
        <taxon>Eukaryota</taxon>
        <taxon>Metazoa</taxon>
        <taxon>Chordata</taxon>
        <taxon>Craniata</taxon>
        <taxon>Vertebrata</taxon>
        <taxon>Euteleostomi</taxon>
        <taxon>Actinopterygii</taxon>
        <taxon>Neopterygii</taxon>
        <taxon>Teleostei</taxon>
        <taxon>Osteoglossocephala</taxon>
        <taxon>Osteoglossomorpha</taxon>
        <taxon>Osteoglossiformes</taxon>
        <taxon>Osteoglossidae</taxon>
        <taxon>Scleropages</taxon>
    </lineage>
</organism>
<evidence type="ECO:0000256" key="9">
    <source>
        <dbReference type="PIRSR" id="PIRSR604241-50"/>
    </source>
</evidence>
<feature type="lipid moiety-binding region" description="Phosphatidylserine amidated glycine; alternate" evidence="9">
    <location>
        <position position="127"/>
    </location>
</feature>
<name>A0A8C9RAM9_SCLFO</name>
<dbReference type="Gene3D" id="3.10.20.90">
    <property type="entry name" value="Phosphatidylinositol 3-kinase Catalytic Subunit, Chain A, domain 1"/>
    <property type="match status" value="1"/>
</dbReference>
<dbReference type="Proteomes" id="UP000694397">
    <property type="component" value="Chromosome 13"/>
</dbReference>
<dbReference type="OrthoDB" id="6738456at2759"/>
<comment type="similarity">
    <text evidence="2 10">Belongs to the ATG8 family.</text>
</comment>
<dbReference type="SUPFAM" id="SSF54236">
    <property type="entry name" value="Ubiquitin-like"/>
    <property type="match status" value="1"/>
</dbReference>
<dbReference type="InterPro" id="IPR029071">
    <property type="entry name" value="Ubiquitin-like_domsf"/>
</dbReference>
<reference evidence="11" key="2">
    <citation type="submission" date="2025-08" db="UniProtKB">
        <authorList>
            <consortium name="Ensembl"/>
        </authorList>
    </citation>
    <scope>IDENTIFICATION</scope>
</reference>
<dbReference type="GO" id="GO:0031410">
    <property type="term" value="C:cytoplasmic vesicle"/>
    <property type="evidence" value="ECO:0007669"/>
    <property type="project" value="UniProtKB-KW"/>
</dbReference>
<keyword evidence="4 10" id="KW-0072">Autophagy</keyword>
<evidence type="ECO:0000313" key="12">
    <source>
        <dbReference type="Proteomes" id="UP000694397"/>
    </source>
</evidence>
<dbReference type="PANTHER" id="PTHR10969">
    <property type="entry name" value="MICROTUBULE-ASSOCIATED PROTEINS 1A/1B LIGHT CHAIN 3-RELATED"/>
    <property type="match status" value="1"/>
</dbReference>
<evidence type="ECO:0000256" key="6">
    <source>
        <dbReference type="ARBA" id="ARBA00023288"/>
    </source>
</evidence>
<keyword evidence="6 9" id="KW-0449">Lipoprotein</keyword>
<keyword evidence="7" id="KW-0968">Cytoplasmic vesicle</keyword>
<evidence type="ECO:0000256" key="10">
    <source>
        <dbReference type="RuleBase" id="RU004384"/>
    </source>
</evidence>
<dbReference type="GO" id="GO:0005776">
    <property type="term" value="C:autophagosome"/>
    <property type="evidence" value="ECO:0007669"/>
    <property type="project" value="UniProtKB-SubCell"/>
</dbReference>
<sequence length="137" mass="15418">MTAGHTIATAFLRNKAVVLKEHGPFFPRESLCVCVFFDKVIVERCVREKHLPLLDKSKFLVPFELTMGQFLSLLRSKIDLSPTQTLYLLVSERSMSCMSASMGEIYSQHSDPDGFLYMTYASQDVFGGIAVWSAPPF</sequence>
<accession>A0A8C9RAM9</accession>
<evidence type="ECO:0000256" key="2">
    <source>
        <dbReference type="ARBA" id="ARBA00007293"/>
    </source>
</evidence>
<evidence type="ECO:0000256" key="8">
    <source>
        <dbReference type="ARBA" id="ARBA00037868"/>
    </source>
</evidence>
<keyword evidence="12" id="KW-1185">Reference proteome</keyword>
<dbReference type="AlphaFoldDB" id="A0A8C9RAM9"/>
<dbReference type="GO" id="GO:0016236">
    <property type="term" value="P:macroautophagy"/>
    <property type="evidence" value="ECO:0007669"/>
    <property type="project" value="UniProtKB-ARBA"/>
</dbReference>
<reference evidence="11" key="3">
    <citation type="submission" date="2025-09" db="UniProtKB">
        <authorList>
            <consortium name="Ensembl"/>
        </authorList>
    </citation>
    <scope>IDENTIFICATION</scope>
</reference>
<evidence type="ECO:0000256" key="5">
    <source>
        <dbReference type="ARBA" id="ARBA00023136"/>
    </source>
</evidence>
<dbReference type="FunFam" id="3.10.20.90:FF:000149">
    <property type="entry name" value="microtubule-associated proteins 1A/1B light chain 3C"/>
    <property type="match status" value="1"/>
</dbReference>
<proteinExistence type="inferred from homology"/>
<dbReference type="Ensembl" id="ENSSFOT00015010132.2">
    <property type="protein sequence ID" value="ENSSFOP00015009994.1"/>
    <property type="gene ID" value="ENSSFOG00015006504.2"/>
</dbReference>
<dbReference type="GO" id="GO:0012505">
    <property type="term" value="C:endomembrane system"/>
    <property type="evidence" value="ECO:0007669"/>
    <property type="project" value="UniProtKB-SubCell"/>
</dbReference>
<dbReference type="InterPro" id="IPR004241">
    <property type="entry name" value="Atg8-like"/>
</dbReference>
<evidence type="ECO:0000256" key="7">
    <source>
        <dbReference type="ARBA" id="ARBA00023329"/>
    </source>
</evidence>